<evidence type="ECO:0000259" key="1">
    <source>
        <dbReference type="PROSITE" id="PS51186"/>
    </source>
</evidence>
<dbReference type="SUPFAM" id="SSF55729">
    <property type="entry name" value="Acyl-CoA N-acyltransferases (Nat)"/>
    <property type="match status" value="1"/>
</dbReference>
<dbReference type="InterPro" id="IPR000182">
    <property type="entry name" value="GNAT_dom"/>
</dbReference>
<evidence type="ECO:0000313" key="2">
    <source>
        <dbReference type="EMBL" id="KHF46001.1"/>
    </source>
</evidence>
<name>A0A837DHR7_9PSEU</name>
<dbReference type="PROSITE" id="PS51186">
    <property type="entry name" value="GNAT"/>
    <property type="match status" value="1"/>
</dbReference>
<keyword evidence="2" id="KW-0808">Transferase</keyword>
<reference evidence="2 3" key="1">
    <citation type="submission" date="2014-10" db="EMBL/GenBank/DDBJ databases">
        <title>Genome sequence of Micropolyspora internatus JCM3315.</title>
        <authorList>
            <person name="Shin S.-K."/>
            <person name="Yi H."/>
        </authorList>
    </citation>
    <scope>NUCLEOTIDE SEQUENCE [LARGE SCALE GENOMIC DNA]</scope>
    <source>
        <strain evidence="2 3">JCM 3315</strain>
    </source>
</reference>
<dbReference type="Gene3D" id="3.40.630.30">
    <property type="match status" value="1"/>
</dbReference>
<dbReference type="Pfam" id="PF00583">
    <property type="entry name" value="Acetyltransf_1"/>
    <property type="match status" value="1"/>
</dbReference>
<dbReference type="Proteomes" id="UP000030848">
    <property type="component" value="Unassembled WGS sequence"/>
</dbReference>
<dbReference type="RefSeq" id="WP_037307691.1">
    <property type="nucleotide sequence ID" value="NZ_FOWS01000003.1"/>
</dbReference>
<proteinExistence type="predicted"/>
<dbReference type="OrthoDB" id="7011037at2"/>
<dbReference type="AlphaFoldDB" id="A0A837DHR7"/>
<dbReference type="EMBL" id="JRZE01000001">
    <property type="protein sequence ID" value="KHF46001.1"/>
    <property type="molecule type" value="Genomic_DNA"/>
</dbReference>
<dbReference type="GO" id="GO:0016747">
    <property type="term" value="F:acyltransferase activity, transferring groups other than amino-acyl groups"/>
    <property type="evidence" value="ECO:0007669"/>
    <property type="project" value="InterPro"/>
</dbReference>
<sequence length="172" mass="18632">MSAIMLRSGRPDDAAVLLDMFDGAVAWLVERGRAGQWGSTPFSKNPKRVARVRAMAAHPGLVIAEIDGVAAGAAIFADHPPAHIPPVDEPEVYIDLLITAREFTGRGVGAFLLTEARAEARRRGRSLVRVDCWAGGDGALVRYYRGQGFTPTVTFEVDGWPGQVLEDRLPPR</sequence>
<organism evidence="2 3">
    <name type="scientific">Saccharomonospora viridis</name>
    <dbReference type="NCBI Taxonomy" id="1852"/>
    <lineage>
        <taxon>Bacteria</taxon>
        <taxon>Bacillati</taxon>
        <taxon>Actinomycetota</taxon>
        <taxon>Actinomycetes</taxon>
        <taxon>Pseudonocardiales</taxon>
        <taxon>Pseudonocardiaceae</taxon>
        <taxon>Saccharomonospora</taxon>
    </lineage>
</organism>
<gene>
    <name evidence="2" type="ORF">MINT15_03020</name>
</gene>
<protein>
    <submittedName>
        <fullName evidence="2">GCN5 family N-acetyltransferase</fullName>
    </submittedName>
</protein>
<comment type="caution">
    <text evidence="2">The sequence shown here is derived from an EMBL/GenBank/DDBJ whole genome shotgun (WGS) entry which is preliminary data.</text>
</comment>
<evidence type="ECO:0000313" key="3">
    <source>
        <dbReference type="Proteomes" id="UP000030848"/>
    </source>
</evidence>
<feature type="domain" description="N-acetyltransferase" evidence="1">
    <location>
        <begin position="4"/>
        <end position="170"/>
    </location>
</feature>
<accession>A0A837DHR7</accession>
<dbReference type="CDD" id="cd04301">
    <property type="entry name" value="NAT_SF"/>
    <property type="match status" value="1"/>
</dbReference>
<dbReference type="InterPro" id="IPR016181">
    <property type="entry name" value="Acyl_CoA_acyltransferase"/>
</dbReference>